<organism evidence="4 5">
    <name type="scientific">candidate division WWE3 bacterium</name>
    <dbReference type="NCBI Taxonomy" id="2053526"/>
    <lineage>
        <taxon>Bacteria</taxon>
        <taxon>Katanobacteria</taxon>
    </lineage>
</organism>
<gene>
    <name evidence="4" type="ORF">DIU24_03425</name>
</gene>
<keyword evidence="1" id="KW-0175">Coiled coil</keyword>
<keyword evidence="3" id="KW-0812">Transmembrane</keyword>
<feature type="region of interest" description="Disordered" evidence="2">
    <location>
        <begin position="226"/>
        <end position="280"/>
    </location>
</feature>
<feature type="coiled-coil region" evidence="1">
    <location>
        <begin position="113"/>
        <end position="175"/>
    </location>
</feature>
<keyword evidence="3" id="KW-0472">Membrane</keyword>
<dbReference type="Proteomes" id="UP000262056">
    <property type="component" value="Unassembled WGS sequence"/>
</dbReference>
<evidence type="ECO:0000313" key="5">
    <source>
        <dbReference type="Proteomes" id="UP000262056"/>
    </source>
</evidence>
<sequence length="280" mass="29677">MPNNFKKTHTLYSIHLPILIAIFALIAGGSYLITNRPAGTGETPQVQGKKTEKNTGAVKNSRSVKNDIDVFAETAAVEHKKVVGKVVKEIKRVAETEEAGGNDEVGEELTSIAEEQEETTDETAEAIEEVVNEPKWKIFLIGTDYKNLGQLRSTLAKNTNTIRKLTSTVEKLTSEGGDETIQANLDLLNAEREKIISVIKASESQFSLLGWVSKLLAGYTSVPVDDGTEGTGESAPVGGAEGTGDTSPSSTDTTGTGTTEPGSIEGQAPESAAGTQIIIE</sequence>
<name>A0A656PPY9_UNCKA</name>
<dbReference type="AlphaFoldDB" id="A0A656PPY9"/>
<proteinExistence type="predicted"/>
<reference evidence="4 5" key="1">
    <citation type="journal article" date="2018" name="Nat. Biotechnol.">
        <title>A standardized bacterial taxonomy based on genome phylogeny substantially revises the tree of life.</title>
        <authorList>
            <person name="Parks D.H."/>
            <person name="Chuvochina M."/>
            <person name="Waite D.W."/>
            <person name="Rinke C."/>
            <person name="Skarshewski A."/>
            <person name="Chaumeil P.A."/>
            <person name="Hugenholtz P."/>
        </authorList>
    </citation>
    <scope>NUCLEOTIDE SEQUENCE [LARGE SCALE GENOMIC DNA]</scope>
    <source>
        <strain evidence="4">UBA12021</strain>
    </source>
</reference>
<comment type="caution">
    <text evidence="4">The sequence shown here is derived from an EMBL/GenBank/DDBJ whole genome shotgun (WGS) entry which is preliminary data.</text>
</comment>
<evidence type="ECO:0000256" key="1">
    <source>
        <dbReference type="SAM" id="Coils"/>
    </source>
</evidence>
<keyword evidence="3" id="KW-1133">Transmembrane helix</keyword>
<evidence type="ECO:0000313" key="4">
    <source>
        <dbReference type="EMBL" id="HCQ40731.1"/>
    </source>
</evidence>
<evidence type="ECO:0000256" key="2">
    <source>
        <dbReference type="SAM" id="MobiDB-lite"/>
    </source>
</evidence>
<feature type="region of interest" description="Disordered" evidence="2">
    <location>
        <begin position="40"/>
        <end position="59"/>
    </location>
</feature>
<protein>
    <submittedName>
        <fullName evidence="4">Uncharacterized protein</fullName>
    </submittedName>
</protein>
<accession>A0A656PPY9</accession>
<feature type="compositionally biased region" description="Low complexity" evidence="2">
    <location>
        <begin position="243"/>
        <end position="263"/>
    </location>
</feature>
<evidence type="ECO:0000256" key="3">
    <source>
        <dbReference type="SAM" id="Phobius"/>
    </source>
</evidence>
<feature type="transmembrane region" description="Helical" evidence="3">
    <location>
        <begin position="12"/>
        <end position="33"/>
    </location>
</feature>
<dbReference type="EMBL" id="DQFB01000004">
    <property type="protein sequence ID" value="HCQ40731.1"/>
    <property type="molecule type" value="Genomic_DNA"/>
</dbReference>